<protein>
    <recommendedName>
        <fullName evidence="1">At2g35280-like TPR domain-containing protein</fullName>
    </recommendedName>
</protein>
<evidence type="ECO:0000259" key="1">
    <source>
        <dbReference type="Pfam" id="PF23310"/>
    </source>
</evidence>
<dbReference type="InterPro" id="IPR057136">
    <property type="entry name" value="At2g35280_TPR_dom"/>
</dbReference>
<accession>A0ABD3INJ7</accession>
<evidence type="ECO:0000313" key="3">
    <source>
        <dbReference type="Proteomes" id="UP001634007"/>
    </source>
</evidence>
<proteinExistence type="predicted"/>
<name>A0ABD3INJ7_EUCGL</name>
<keyword evidence="3" id="KW-1185">Reference proteome</keyword>
<gene>
    <name evidence="2" type="ORF">ACJRO7_006644</name>
</gene>
<dbReference type="Proteomes" id="UP001634007">
    <property type="component" value="Unassembled WGS sequence"/>
</dbReference>
<reference evidence="2 3" key="1">
    <citation type="submission" date="2024-11" db="EMBL/GenBank/DDBJ databases">
        <title>Chromosome-level genome assembly of Eucalyptus globulus Labill. provides insights into its genome evolution.</title>
        <authorList>
            <person name="Li X."/>
        </authorList>
    </citation>
    <scope>NUCLEOTIDE SEQUENCE [LARGE SCALE GENOMIC DNA]</scope>
    <source>
        <strain evidence="2">CL2024</strain>
        <tissue evidence="2">Fresh tender leaves</tissue>
    </source>
</reference>
<evidence type="ECO:0000313" key="2">
    <source>
        <dbReference type="EMBL" id="KAL3714776.1"/>
    </source>
</evidence>
<dbReference type="EMBL" id="JBJKBG010000011">
    <property type="protein sequence ID" value="KAL3714776.1"/>
    <property type="molecule type" value="Genomic_DNA"/>
</dbReference>
<dbReference type="AlphaFoldDB" id="A0ABD3INJ7"/>
<sequence>MEIQPFDNLSNDLVVEILSLVAANSMEGFFNEEVNAFIKRCTKCDCLVKVESGMKLLDRAAELGYLGASYIVGLLLVCEGGESKKNEGVGLLRKVYSTGRLVECREKYLISIRGINLRRYDCEIQVEHCKRRGWVRDIDYYGHTKCEQCICRAETQILYKYCKRP</sequence>
<feature type="domain" description="At2g35280-like TPR" evidence="1">
    <location>
        <begin position="49"/>
        <end position="107"/>
    </location>
</feature>
<dbReference type="Pfam" id="PF23310">
    <property type="entry name" value="TPR_27"/>
    <property type="match status" value="1"/>
</dbReference>
<organism evidence="2 3">
    <name type="scientific">Eucalyptus globulus</name>
    <name type="common">Tasmanian blue gum</name>
    <dbReference type="NCBI Taxonomy" id="34317"/>
    <lineage>
        <taxon>Eukaryota</taxon>
        <taxon>Viridiplantae</taxon>
        <taxon>Streptophyta</taxon>
        <taxon>Embryophyta</taxon>
        <taxon>Tracheophyta</taxon>
        <taxon>Spermatophyta</taxon>
        <taxon>Magnoliopsida</taxon>
        <taxon>eudicotyledons</taxon>
        <taxon>Gunneridae</taxon>
        <taxon>Pentapetalae</taxon>
        <taxon>rosids</taxon>
        <taxon>malvids</taxon>
        <taxon>Myrtales</taxon>
        <taxon>Myrtaceae</taxon>
        <taxon>Myrtoideae</taxon>
        <taxon>Eucalypteae</taxon>
        <taxon>Eucalyptus</taxon>
    </lineage>
</organism>
<comment type="caution">
    <text evidence="2">The sequence shown here is derived from an EMBL/GenBank/DDBJ whole genome shotgun (WGS) entry which is preliminary data.</text>
</comment>